<accession>A0ABQ4KMQ9</accession>
<protein>
    <submittedName>
        <fullName evidence="7">Glycosyl transferase group 2</fullName>
    </submittedName>
</protein>
<keyword evidence="4 7" id="KW-0808">Transferase</keyword>
<keyword evidence="3" id="KW-1003">Cell membrane</keyword>
<dbReference type="SUPFAM" id="SSF53756">
    <property type="entry name" value="UDP-Glycosyltransferase/glycogen phosphorylase"/>
    <property type="match status" value="1"/>
</dbReference>
<name>A0ABQ4KMQ9_9BACI</name>
<keyword evidence="8" id="KW-1185">Reference proteome</keyword>
<evidence type="ECO:0000313" key="7">
    <source>
        <dbReference type="EMBL" id="GIN58799.1"/>
    </source>
</evidence>
<dbReference type="InterPro" id="IPR007554">
    <property type="entry name" value="Glycerophosphate_synth"/>
</dbReference>
<dbReference type="Pfam" id="PF04464">
    <property type="entry name" value="Glyphos_transf"/>
    <property type="match status" value="1"/>
</dbReference>
<dbReference type="EMBL" id="BORB01000030">
    <property type="protein sequence ID" value="GIN58799.1"/>
    <property type="molecule type" value="Genomic_DNA"/>
</dbReference>
<keyword evidence="5" id="KW-0777">Teichoic acid biosynthesis</keyword>
<dbReference type="PANTHER" id="PTHR37316:SF2">
    <property type="entry name" value="TEICHOIC ACID RIBITOL-PHOSPHATE POLYMERASE TARK"/>
    <property type="match status" value="1"/>
</dbReference>
<gene>
    <name evidence="7" type="ORF">J8TS2_31180</name>
</gene>
<keyword evidence="6" id="KW-0472">Membrane</keyword>
<evidence type="ECO:0000256" key="1">
    <source>
        <dbReference type="ARBA" id="ARBA00004202"/>
    </source>
</evidence>
<dbReference type="InterPro" id="IPR043148">
    <property type="entry name" value="TagF_C"/>
</dbReference>
<dbReference type="RefSeq" id="WP_212966898.1">
    <property type="nucleotide sequence ID" value="NZ_BORB01000030.1"/>
</dbReference>
<dbReference type="GO" id="GO:0016740">
    <property type="term" value="F:transferase activity"/>
    <property type="evidence" value="ECO:0007669"/>
    <property type="project" value="UniProtKB-KW"/>
</dbReference>
<comment type="caution">
    <text evidence="7">The sequence shown here is derived from an EMBL/GenBank/DDBJ whole genome shotgun (WGS) entry which is preliminary data.</text>
</comment>
<reference evidence="7 8" key="1">
    <citation type="submission" date="2021-03" db="EMBL/GenBank/DDBJ databases">
        <title>Antimicrobial resistance genes in bacteria isolated from Japanese honey, and their potential for conferring macrolide and lincosamide resistance in the American foulbrood pathogen Paenibacillus larvae.</title>
        <authorList>
            <person name="Okamoto M."/>
            <person name="Kumagai M."/>
            <person name="Kanamori H."/>
            <person name="Takamatsu D."/>
        </authorList>
    </citation>
    <scope>NUCLEOTIDE SEQUENCE [LARGE SCALE GENOMIC DNA]</scope>
    <source>
        <strain evidence="7 8">J8TS2</strain>
    </source>
</reference>
<comment type="subcellular location">
    <subcellularLocation>
        <location evidence="1">Cell membrane</location>
        <topology evidence="1">Peripheral membrane protein</topology>
    </subcellularLocation>
</comment>
<proteinExistence type="inferred from homology"/>
<dbReference type="InterPro" id="IPR043149">
    <property type="entry name" value="TagF_N"/>
</dbReference>
<evidence type="ECO:0000256" key="6">
    <source>
        <dbReference type="ARBA" id="ARBA00023136"/>
    </source>
</evidence>
<dbReference type="Proteomes" id="UP000679950">
    <property type="component" value="Unassembled WGS sequence"/>
</dbReference>
<evidence type="ECO:0000313" key="8">
    <source>
        <dbReference type="Proteomes" id="UP000679950"/>
    </source>
</evidence>
<evidence type="ECO:0000256" key="3">
    <source>
        <dbReference type="ARBA" id="ARBA00022475"/>
    </source>
</evidence>
<comment type="similarity">
    <text evidence="2">Belongs to the CDP-glycerol glycerophosphotransferase family.</text>
</comment>
<dbReference type="Gene3D" id="3.40.50.11820">
    <property type="match status" value="1"/>
</dbReference>
<evidence type="ECO:0000256" key="5">
    <source>
        <dbReference type="ARBA" id="ARBA00022944"/>
    </source>
</evidence>
<dbReference type="Gene3D" id="3.40.50.12580">
    <property type="match status" value="1"/>
</dbReference>
<organism evidence="7 8">
    <name type="scientific">Lederbergia ruris</name>
    <dbReference type="NCBI Taxonomy" id="217495"/>
    <lineage>
        <taxon>Bacteria</taxon>
        <taxon>Bacillati</taxon>
        <taxon>Bacillota</taxon>
        <taxon>Bacilli</taxon>
        <taxon>Bacillales</taxon>
        <taxon>Bacillaceae</taxon>
        <taxon>Lederbergia</taxon>
    </lineage>
</organism>
<dbReference type="InterPro" id="IPR051612">
    <property type="entry name" value="Teichoic_Acid_Biosynth"/>
</dbReference>
<sequence length="563" mass="65477">METANSNPTFSASIHEIEWERIKLKLYGLVEGSNVQESSFYLCNYSDDLLIPLKNVSFEGHSFKIVINITTIFNKDRLPNGKWDLLIVSKNNTRKVGIARNLIRGNALDEVYSRNFKSGAKRVYKFHLLLNNKENNLYFDVYFKCSQPKKRRKITFKRRIANFREQLFVTIFNLSKKIVKKNGKRVLFTSASRSKIGGNLGAVYNRMIERNLDKEYKLYKVFKTNIWARSKWWDKFKLPFYLGIADYIFIEDYQPMVNSLEYDEDTEIVQLWHANGAFKTFGYSRLGKPASPKIDGENHRIYTKAIVSSKHVIPYYAEAFAIEEDNVIATGIPKTDIFFDEGYRKETIKKLKNLYPQVKNADKVILFGPTFRGGGPKTAYYPMKKINMESLAQFCRNNNAVVIFKMHFLVKNSLAIPDEYSDVLIDATDYREINDILFIADVLITDYSSTIYEYSLLNRPMLFYAFDLEEYIASRDFYDEFTGFVPGKIVKSFDELLGSLENEDYEFEKVEIFRKKNFEFLHGGAADRVIDWIILRKEKSMPATNNINTNTNGITHENIGSTD</sequence>
<evidence type="ECO:0000256" key="4">
    <source>
        <dbReference type="ARBA" id="ARBA00022679"/>
    </source>
</evidence>
<evidence type="ECO:0000256" key="2">
    <source>
        <dbReference type="ARBA" id="ARBA00010488"/>
    </source>
</evidence>
<dbReference type="PANTHER" id="PTHR37316">
    <property type="entry name" value="TEICHOIC ACID GLYCEROL-PHOSPHATE PRIMASE"/>
    <property type="match status" value="1"/>
</dbReference>